<keyword evidence="5 7" id="KW-1133">Transmembrane helix</keyword>
<evidence type="ECO:0000259" key="9">
    <source>
        <dbReference type="Pfam" id="PF21082"/>
    </source>
</evidence>
<sequence length="275" mass="30265">MPDKNFKDYLDLITNLIVEFSPNVITAILMLLIGLWSISIITKAFKRIMIKRNIEITLSNFIGNLLFWALRILLFVTVIAKLGVETSSFVAVLGAAGLAIGLALQGSLANFAGGILIILFKPFKVFDVIEVQGEIGTVQEIQIFNTRLLTPNNQAVYIPNGILSNGVIKNYTQEGKRRTDLTIGIAYNSNIKAAKDVLMEVITSHENVLKEPAPAIIIRELADSSINLGIRAWAENEHFFKVSSDILENGKVALDNAGITIPFPQREVTIVNKDS</sequence>
<feature type="domain" description="Mechanosensitive ion channel MscS" evidence="8">
    <location>
        <begin position="107"/>
        <end position="172"/>
    </location>
</feature>
<dbReference type="InterPro" id="IPR008910">
    <property type="entry name" value="MSC_TM_helix"/>
</dbReference>
<evidence type="ECO:0000259" key="10">
    <source>
        <dbReference type="Pfam" id="PF21088"/>
    </source>
</evidence>
<comment type="similarity">
    <text evidence="2">Belongs to the MscS (TC 1.A.23) family.</text>
</comment>
<evidence type="ECO:0000313" key="11">
    <source>
        <dbReference type="EMBL" id="RBA27788.1"/>
    </source>
</evidence>
<dbReference type="AlphaFoldDB" id="A0A365NZW0"/>
<feature type="transmembrane region" description="Helical" evidence="7">
    <location>
        <begin position="20"/>
        <end position="41"/>
    </location>
</feature>
<keyword evidence="4 7" id="KW-0812">Transmembrane</keyword>
<dbReference type="Gene3D" id="1.10.287.1260">
    <property type="match status" value="1"/>
</dbReference>
<comment type="subcellular location">
    <subcellularLocation>
        <location evidence="1">Cell membrane</location>
        <topology evidence="1">Multi-pass membrane protein</topology>
    </subcellularLocation>
</comment>
<dbReference type="InterPro" id="IPR049278">
    <property type="entry name" value="MS_channel_C"/>
</dbReference>
<keyword evidence="3" id="KW-1003">Cell membrane</keyword>
<dbReference type="Pfam" id="PF05552">
    <property type="entry name" value="MS_channel_1st_1"/>
    <property type="match status" value="1"/>
</dbReference>
<dbReference type="SUPFAM" id="SSF82861">
    <property type="entry name" value="Mechanosensitive channel protein MscS (YggB), transmembrane region"/>
    <property type="match status" value="1"/>
</dbReference>
<dbReference type="GO" id="GO:0008381">
    <property type="term" value="F:mechanosensitive monoatomic ion channel activity"/>
    <property type="evidence" value="ECO:0007669"/>
    <property type="project" value="InterPro"/>
</dbReference>
<dbReference type="InterPro" id="IPR011014">
    <property type="entry name" value="MscS_channel_TM-2"/>
</dbReference>
<comment type="caution">
    <text evidence="11">The sequence shown here is derived from an EMBL/GenBank/DDBJ whole genome shotgun (WGS) entry which is preliminary data.</text>
</comment>
<evidence type="ECO:0000259" key="8">
    <source>
        <dbReference type="Pfam" id="PF00924"/>
    </source>
</evidence>
<keyword evidence="6 7" id="KW-0472">Membrane</keyword>
<dbReference type="OrthoDB" id="9809206at2"/>
<feature type="domain" description="Mechanosensitive ion channel transmembrane helices 2/3" evidence="10">
    <location>
        <begin position="73"/>
        <end position="105"/>
    </location>
</feature>
<dbReference type="PANTHER" id="PTHR30221">
    <property type="entry name" value="SMALL-CONDUCTANCE MECHANOSENSITIVE CHANNEL"/>
    <property type="match status" value="1"/>
</dbReference>
<feature type="domain" description="Mechanosensitive ion channel MscS C-terminal" evidence="9">
    <location>
        <begin position="181"/>
        <end position="261"/>
    </location>
</feature>
<evidence type="ECO:0000256" key="6">
    <source>
        <dbReference type="ARBA" id="ARBA00023136"/>
    </source>
</evidence>
<evidence type="ECO:0000256" key="7">
    <source>
        <dbReference type="SAM" id="Phobius"/>
    </source>
</evidence>
<keyword evidence="12" id="KW-1185">Reference proteome</keyword>
<dbReference type="SUPFAM" id="SSF50182">
    <property type="entry name" value="Sm-like ribonucleoproteins"/>
    <property type="match status" value="1"/>
</dbReference>
<dbReference type="InterPro" id="IPR049142">
    <property type="entry name" value="MS_channel_1st"/>
</dbReference>
<dbReference type="Pfam" id="PF00924">
    <property type="entry name" value="MS_channel_2nd"/>
    <property type="match status" value="1"/>
</dbReference>
<dbReference type="Pfam" id="PF21082">
    <property type="entry name" value="MS_channel_3rd"/>
    <property type="match status" value="1"/>
</dbReference>
<dbReference type="InterPro" id="IPR011066">
    <property type="entry name" value="MscS_channel_C_sf"/>
</dbReference>
<dbReference type="Gene3D" id="3.30.70.100">
    <property type="match status" value="1"/>
</dbReference>
<name>A0A365NZW0_9FLAO</name>
<dbReference type="InterPro" id="IPR006685">
    <property type="entry name" value="MscS_channel_2nd"/>
</dbReference>
<evidence type="ECO:0000256" key="2">
    <source>
        <dbReference type="ARBA" id="ARBA00008017"/>
    </source>
</evidence>
<protein>
    <submittedName>
        <fullName evidence="11">Mechanosensitive ion channel family protein</fullName>
    </submittedName>
</protein>
<dbReference type="EMBL" id="QLST01000013">
    <property type="protein sequence ID" value="RBA27788.1"/>
    <property type="molecule type" value="Genomic_DNA"/>
</dbReference>
<evidence type="ECO:0000256" key="4">
    <source>
        <dbReference type="ARBA" id="ARBA00022692"/>
    </source>
</evidence>
<dbReference type="Gene3D" id="2.30.30.60">
    <property type="match status" value="1"/>
</dbReference>
<dbReference type="InterPro" id="IPR023408">
    <property type="entry name" value="MscS_beta-dom_sf"/>
</dbReference>
<evidence type="ECO:0000256" key="1">
    <source>
        <dbReference type="ARBA" id="ARBA00004651"/>
    </source>
</evidence>
<accession>A0A365NZW0</accession>
<dbReference type="Pfam" id="PF21088">
    <property type="entry name" value="MS_channel_1st"/>
    <property type="match status" value="1"/>
</dbReference>
<dbReference type="InterPro" id="IPR010920">
    <property type="entry name" value="LSM_dom_sf"/>
</dbReference>
<dbReference type="InterPro" id="IPR045275">
    <property type="entry name" value="MscS_archaea/bacteria_type"/>
</dbReference>
<dbReference type="Proteomes" id="UP000253319">
    <property type="component" value="Unassembled WGS sequence"/>
</dbReference>
<evidence type="ECO:0000313" key="12">
    <source>
        <dbReference type="Proteomes" id="UP000253319"/>
    </source>
</evidence>
<reference evidence="11 12" key="1">
    <citation type="submission" date="2018-06" db="EMBL/GenBank/DDBJ databases">
        <title>Flavobacterium tibetense sp. nov., isolated from a wetland YonghuCo on Tibetan Plateau.</title>
        <authorList>
            <person name="Xing P."/>
            <person name="Phurbu D."/>
            <person name="Lu H."/>
        </authorList>
    </citation>
    <scope>NUCLEOTIDE SEQUENCE [LARGE SCALE GENOMIC DNA]</scope>
    <source>
        <strain evidence="11 12">YH5</strain>
    </source>
</reference>
<feature type="transmembrane region" description="Helical" evidence="7">
    <location>
        <begin position="61"/>
        <end position="83"/>
    </location>
</feature>
<evidence type="ECO:0000256" key="5">
    <source>
        <dbReference type="ARBA" id="ARBA00022989"/>
    </source>
</evidence>
<dbReference type="GO" id="GO:0005886">
    <property type="term" value="C:plasma membrane"/>
    <property type="evidence" value="ECO:0007669"/>
    <property type="project" value="UniProtKB-SubCell"/>
</dbReference>
<feature type="transmembrane region" description="Helical" evidence="7">
    <location>
        <begin position="89"/>
        <end position="120"/>
    </location>
</feature>
<evidence type="ECO:0000256" key="3">
    <source>
        <dbReference type="ARBA" id="ARBA00022475"/>
    </source>
</evidence>
<dbReference type="PANTHER" id="PTHR30221:SF1">
    <property type="entry name" value="SMALL-CONDUCTANCE MECHANOSENSITIVE CHANNEL"/>
    <property type="match status" value="1"/>
</dbReference>
<organism evidence="11 12">
    <name type="scientific">Flavobacterium tibetense</name>
    <dbReference type="NCBI Taxonomy" id="2233533"/>
    <lineage>
        <taxon>Bacteria</taxon>
        <taxon>Pseudomonadati</taxon>
        <taxon>Bacteroidota</taxon>
        <taxon>Flavobacteriia</taxon>
        <taxon>Flavobacteriales</taxon>
        <taxon>Flavobacteriaceae</taxon>
        <taxon>Flavobacterium</taxon>
    </lineage>
</organism>
<dbReference type="SUPFAM" id="SSF82689">
    <property type="entry name" value="Mechanosensitive channel protein MscS (YggB), C-terminal domain"/>
    <property type="match status" value="1"/>
</dbReference>
<proteinExistence type="inferred from homology"/>
<gene>
    <name evidence="11" type="ORF">DPN68_10345</name>
</gene>